<reference evidence="3" key="1">
    <citation type="journal article" date="2011" name="MBio">
        <title>Novel metabolic attributes of the genus Cyanothece, comprising a group of unicellular nitrogen-fixing Cyanobacteria.</title>
        <authorList>
            <person name="Bandyopadhyay A."/>
            <person name="Elvitigala T."/>
            <person name="Welsh E."/>
            <person name="Stockel J."/>
            <person name="Liberton M."/>
            <person name="Min H."/>
            <person name="Sherman L.A."/>
            <person name="Pakrasi H.B."/>
        </authorList>
    </citation>
    <scope>NUCLEOTIDE SEQUENCE [LARGE SCALE GENOMIC DNA]</scope>
    <source>
        <strain evidence="3">PCC 7424</strain>
    </source>
</reference>
<proteinExistence type="predicted"/>
<keyword evidence="3" id="KW-1185">Reference proteome</keyword>
<dbReference type="RefSeq" id="WP_015956733.1">
    <property type="nucleotide sequence ID" value="NC_011729.1"/>
</dbReference>
<dbReference type="SUPFAM" id="SSF55729">
    <property type="entry name" value="Acyl-CoA N-acyltransferases (Nat)"/>
    <property type="match status" value="1"/>
</dbReference>
<evidence type="ECO:0000259" key="1">
    <source>
        <dbReference type="PROSITE" id="PS51186"/>
    </source>
</evidence>
<dbReference type="Gene3D" id="3.40.630.30">
    <property type="match status" value="1"/>
</dbReference>
<sequence>MNKTLPDGCVLRSAQKEDMGRIRQLVFSAMLDPTQLNWSQFWVIEYERRIIACGQLRNFDGAQELGSLVVVKDWRDRGIGSYLVQHLMNIATKPLYLECLGTRRVEFYSRFGFVRVSWDELPPSLKSKFTLSAIAHKILRVPIYFMYHPLPLMGKS</sequence>
<dbReference type="OrthoDB" id="509899at2"/>
<dbReference type="CDD" id="cd04301">
    <property type="entry name" value="NAT_SF"/>
    <property type="match status" value="1"/>
</dbReference>
<dbReference type="Proteomes" id="UP000002384">
    <property type="component" value="Chromosome"/>
</dbReference>
<dbReference type="InterPro" id="IPR016181">
    <property type="entry name" value="Acyl_CoA_acyltransferase"/>
</dbReference>
<dbReference type="eggNOG" id="COG1246">
    <property type="taxonomic scope" value="Bacteria"/>
</dbReference>
<dbReference type="Pfam" id="PF13508">
    <property type="entry name" value="Acetyltransf_7"/>
    <property type="match status" value="1"/>
</dbReference>
<accession>B7KD30</accession>
<organism evidence="2 3">
    <name type="scientific">Gloeothece citriformis (strain PCC 7424)</name>
    <name type="common">Cyanothece sp. (strain PCC 7424)</name>
    <dbReference type="NCBI Taxonomy" id="65393"/>
    <lineage>
        <taxon>Bacteria</taxon>
        <taxon>Bacillati</taxon>
        <taxon>Cyanobacteriota</taxon>
        <taxon>Cyanophyceae</taxon>
        <taxon>Oscillatoriophycideae</taxon>
        <taxon>Chroococcales</taxon>
        <taxon>Aphanothecaceae</taxon>
        <taxon>Gloeothece</taxon>
        <taxon>Gloeothece citriformis</taxon>
    </lineage>
</organism>
<dbReference type="KEGG" id="cyc:PCC7424_4794"/>
<dbReference type="EMBL" id="CP001291">
    <property type="protein sequence ID" value="ACK73151.1"/>
    <property type="molecule type" value="Genomic_DNA"/>
</dbReference>
<keyword evidence="2" id="KW-0808">Transferase</keyword>
<dbReference type="HOGENOM" id="CLU_103232_0_0_3"/>
<feature type="domain" description="N-acetyltransferase" evidence="1">
    <location>
        <begin position="9"/>
        <end position="151"/>
    </location>
</feature>
<gene>
    <name evidence="2" type="ordered locus">PCC7424_4794</name>
</gene>
<dbReference type="GO" id="GO:0016747">
    <property type="term" value="F:acyltransferase activity, transferring groups other than amino-acyl groups"/>
    <property type="evidence" value="ECO:0007669"/>
    <property type="project" value="InterPro"/>
</dbReference>
<dbReference type="InterPro" id="IPR000182">
    <property type="entry name" value="GNAT_dom"/>
</dbReference>
<evidence type="ECO:0000313" key="3">
    <source>
        <dbReference type="Proteomes" id="UP000002384"/>
    </source>
</evidence>
<evidence type="ECO:0000313" key="2">
    <source>
        <dbReference type="EMBL" id="ACK73151.1"/>
    </source>
</evidence>
<name>B7KD30_GLOC7</name>
<protein>
    <submittedName>
        <fullName evidence="2">GCN5-related N-acetyltransferase</fullName>
    </submittedName>
</protein>
<dbReference type="AlphaFoldDB" id="B7KD30"/>
<dbReference type="STRING" id="65393.PCC7424_4794"/>
<dbReference type="PROSITE" id="PS51186">
    <property type="entry name" value="GNAT"/>
    <property type="match status" value="1"/>
</dbReference>